<evidence type="ECO:0000313" key="1">
    <source>
        <dbReference type="EMBL" id="KAL2548918.1"/>
    </source>
</evidence>
<protein>
    <submittedName>
        <fullName evidence="1">Uncharacterized protein</fullName>
    </submittedName>
</protein>
<keyword evidence="2" id="KW-1185">Reference proteome</keyword>
<dbReference type="AlphaFoldDB" id="A0ABD1WJG0"/>
<proteinExistence type="predicted"/>
<dbReference type="PANTHER" id="PTHR33448:SF4">
    <property type="entry name" value="CHLOROPLAST PROTEIN HCF243"/>
    <property type="match status" value="1"/>
</dbReference>
<name>A0ABD1WJG0_9LAMI</name>
<sequence>MERDWSDWKNEDREYEPFIRFVINDLTCTLPEQNPDHITGKLSMDIGALLHGLFVCKVCHVVFYSCFACTSQNHHGDSLESLEESSDGATKFLQALQNGQSSCGMVFARWLVSANKDEGVRRLEIEQVVGSVDKEEIRIDLKEMMLMRSSRRHVLEDIEIKDDKIEEEVGRVGICIPTKNALLLMWCRYDPMKMAALANRFS</sequence>
<dbReference type="PANTHER" id="PTHR33448">
    <property type="entry name" value="CHLOROPLAST PROTEIN HCF243-RELATED"/>
    <property type="match status" value="1"/>
</dbReference>
<evidence type="ECO:0000313" key="2">
    <source>
        <dbReference type="Proteomes" id="UP001604277"/>
    </source>
</evidence>
<reference evidence="2" key="1">
    <citation type="submission" date="2024-07" db="EMBL/GenBank/DDBJ databases">
        <title>Two chromosome-level genome assemblies of Korean endemic species Abeliophyllum distichum and Forsythia ovata (Oleaceae).</title>
        <authorList>
            <person name="Jang H."/>
        </authorList>
    </citation>
    <scope>NUCLEOTIDE SEQUENCE [LARGE SCALE GENOMIC DNA]</scope>
</reference>
<dbReference type="Proteomes" id="UP001604277">
    <property type="component" value="Unassembled WGS sequence"/>
</dbReference>
<organism evidence="1 2">
    <name type="scientific">Forsythia ovata</name>
    <dbReference type="NCBI Taxonomy" id="205694"/>
    <lineage>
        <taxon>Eukaryota</taxon>
        <taxon>Viridiplantae</taxon>
        <taxon>Streptophyta</taxon>
        <taxon>Embryophyta</taxon>
        <taxon>Tracheophyta</taxon>
        <taxon>Spermatophyta</taxon>
        <taxon>Magnoliopsida</taxon>
        <taxon>eudicotyledons</taxon>
        <taxon>Gunneridae</taxon>
        <taxon>Pentapetalae</taxon>
        <taxon>asterids</taxon>
        <taxon>lamiids</taxon>
        <taxon>Lamiales</taxon>
        <taxon>Oleaceae</taxon>
        <taxon>Forsythieae</taxon>
        <taxon>Forsythia</taxon>
    </lineage>
</organism>
<gene>
    <name evidence="1" type="ORF">Fot_10448</name>
</gene>
<accession>A0ABD1WJG0</accession>
<comment type="caution">
    <text evidence="1">The sequence shown here is derived from an EMBL/GenBank/DDBJ whole genome shotgun (WGS) entry which is preliminary data.</text>
</comment>
<dbReference type="EMBL" id="JBFOLJ010000003">
    <property type="protein sequence ID" value="KAL2548918.1"/>
    <property type="molecule type" value="Genomic_DNA"/>
</dbReference>